<dbReference type="KEGG" id="hdo:MUK72_14375"/>
<geneLocation type="plasmid" evidence="2 3">
    <name>unnamed1</name>
</geneLocation>
<dbReference type="EMBL" id="CP095006">
    <property type="protein sequence ID" value="UOO96902.1"/>
    <property type="molecule type" value="Genomic_DNA"/>
</dbReference>
<keyword evidence="3" id="KW-1185">Reference proteome</keyword>
<gene>
    <name evidence="1" type="ORF">GCM10008985_04760</name>
    <name evidence="2" type="ORF">MUK72_14375</name>
</gene>
<reference evidence="1" key="1">
    <citation type="journal article" date="2014" name="Int. J. Syst. Evol. Microbiol.">
        <title>Complete genome sequence of Corynebacterium casei LMG S-19264T (=DSM 44701T), isolated from a smear-ripened cheese.</title>
        <authorList>
            <consortium name="US DOE Joint Genome Institute (JGI-PGF)"/>
            <person name="Walter F."/>
            <person name="Albersmeier A."/>
            <person name="Kalinowski J."/>
            <person name="Ruckert C."/>
        </authorList>
    </citation>
    <scope>NUCLEOTIDE SEQUENCE</scope>
    <source>
        <strain evidence="1">JCM 12289</strain>
    </source>
</reference>
<dbReference type="GeneID" id="71763057"/>
<name>A0AAV3SBW1_HALDO</name>
<accession>A0AAV3SBW1</accession>
<dbReference type="Proteomes" id="UP000830542">
    <property type="component" value="Plasmid unnamed1"/>
</dbReference>
<keyword evidence="2" id="KW-0614">Plasmid</keyword>
<protein>
    <submittedName>
        <fullName evidence="1">Uncharacterized protein</fullName>
    </submittedName>
</protein>
<dbReference type="RefSeq" id="WP_244706055.1">
    <property type="nucleotide sequence ID" value="NZ_BAAADN010000006.1"/>
</dbReference>
<evidence type="ECO:0000313" key="1">
    <source>
        <dbReference type="EMBL" id="GAA0452121.1"/>
    </source>
</evidence>
<dbReference type="AlphaFoldDB" id="A0AAV3SBW1"/>
<sequence>MLVESVQEVVVCLPVDVPMLDQRVTLVGGGLHPEPEGAEHDVSTLGLVVSDSSDSVKVR</sequence>
<evidence type="ECO:0000313" key="3">
    <source>
        <dbReference type="Proteomes" id="UP000830542"/>
    </source>
</evidence>
<evidence type="ECO:0000313" key="4">
    <source>
        <dbReference type="Proteomes" id="UP001500962"/>
    </source>
</evidence>
<reference evidence="1" key="3">
    <citation type="submission" date="2023-12" db="EMBL/GenBank/DDBJ databases">
        <authorList>
            <person name="Sun Q."/>
            <person name="Inoue M."/>
        </authorList>
    </citation>
    <scope>NUCLEOTIDE SEQUENCE</scope>
    <source>
        <strain evidence="1">JCM 12289</strain>
    </source>
</reference>
<reference evidence="2" key="2">
    <citation type="submission" date="2022-04" db="EMBL/GenBank/DDBJ databases">
        <title>Sequencing and genomic assembly of Halococcus dombrowskii.</title>
        <authorList>
            <person name="Lim S.W."/>
            <person name="MacLea K.S."/>
        </authorList>
    </citation>
    <scope>NUCLEOTIDE SEQUENCE</scope>
    <source>
        <strain evidence="2">H4</strain>
        <plasmid evidence="2">unnamed1</plasmid>
    </source>
</reference>
<proteinExistence type="predicted"/>
<dbReference type="EMBL" id="BAAADN010000006">
    <property type="protein sequence ID" value="GAA0452121.1"/>
    <property type="molecule type" value="Genomic_DNA"/>
</dbReference>
<dbReference type="Proteomes" id="UP001500962">
    <property type="component" value="Unassembled WGS sequence"/>
</dbReference>
<organism evidence="1 4">
    <name type="scientific">Halococcus dombrowskii</name>
    <dbReference type="NCBI Taxonomy" id="179637"/>
    <lineage>
        <taxon>Archaea</taxon>
        <taxon>Methanobacteriati</taxon>
        <taxon>Methanobacteriota</taxon>
        <taxon>Stenosarchaea group</taxon>
        <taxon>Halobacteria</taxon>
        <taxon>Halobacteriales</taxon>
        <taxon>Halococcaceae</taxon>
        <taxon>Halococcus</taxon>
    </lineage>
</organism>
<evidence type="ECO:0000313" key="2">
    <source>
        <dbReference type="EMBL" id="UOO96902.1"/>
    </source>
</evidence>